<feature type="region of interest" description="Disordered" evidence="3">
    <location>
        <begin position="691"/>
        <end position="828"/>
    </location>
</feature>
<evidence type="ECO:0000313" key="4">
    <source>
        <dbReference type="EMBL" id="CBJ48935.1"/>
    </source>
</evidence>
<feature type="compositionally biased region" description="Basic and acidic residues" evidence="3">
    <location>
        <begin position="285"/>
        <end position="304"/>
    </location>
</feature>
<dbReference type="CDD" id="cd00173">
    <property type="entry name" value="SH2"/>
    <property type="match status" value="1"/>
</dbReference>
<dbReference type="Pfam" id="PF00071">
    <property type="entry name" value="Ras"/>
    <property type="match status" value="1"/>
</dbReference>
<feature type="compositionally biased region" description="Polar residues" evidence="3">
    <location>
        <begin position="517"/>
        <end position="527"/>
    </location>
</feature>
<dbReference type="AlphaFoldDB" id="D7FGU6"/>
<dbReference type="SUPFAM" id="SSF55550">
    <property type="entry name" value="SH2 domain"/>
    <property type="match status" value="1"/>
</dbReference>
<dbReference type="OrthoDB" id="245989at2759"/>
<feature type="region of interest" description="Disordered" evidence="3">
    <location>
        <begin position="508"/>
        <end position="527"/>
    </location>
</feature>
<feature type="compositionally biased region" description="Polar residues" evidence="3">
    <location>
        <begin position="1057"/>
        <end position="1069"/>
    </location>
</feature>
<dbReference type="InterPro" id="IPR050227">
    <property type="entry name" value="Rab"/>
</dbReference>
<feature type="compositionally biased region" description="Polar residues" evidence="3">
    <location>
        <begin position="1004"/>
        <end position="1015"/>
    </location>
</feature>
<dbReference type="SMART" id="SM00175">
    <property type="entry name" value="RAB"/>
    <property type="match status" value="1"/>
</dbReference>
<feature type="region of interest" description="Disordered" evidence="3">
    <location>
        <begin position="1033"/>
        <end position="1070"/>
    </location>
</feature>
<dbReference type="PRINTS" id="PR00449">
    <property type="entry name" value="RASTRNSFRMNG"/>
</dbReference>
<dbReference type="PROSITE" id="PS51419">
    <property type="entry name" value="RAB"/>
    <property type="match status" value="1"/>
</dbReference>
<evidence type="ECO:0000256" key="1">
    <source>
        <dbReference type="ARBA" id="ARBA00022741"/>
    </source>
</evidence>
<feature type="compositionally biased region" description="Polar residues" evidence="3">
    <location>
        <begin position="611"/>
        <end position="622"/>
    </location>
</feature>
<feature type="region of interest" description="Disordered" evidence="3">
    <location>
        <begin position="253"/>
        <end position="350"/>
    </location>
</feature>
<proteinExistence type="predicted"/>
<feature type="region of interest" description="Disordered" evidence="3">
    <location>
        <begin position="962"/>
        <end position="1019"/>
    </location>
</feature>
<feature type="region of interest" description="Disordered" evidence="3">
    <location>
        <begin position="391"/>
        <end position="432"/>
    </location>
</feature>
<dbReference type="GO" id="GO:0005525">
    <property type="term" value="F:GTP binding"/>
    <property type="evidence" value="ECO:0007669"/>
    <property type="project" value="UniProtKB-KW"/>
</dbReference>
<evidence type="ECO:0000256" key="3">
    <source>
        <dbReference type="SAM" id="MobiDB-lite"/>
    </source>
</evidence>
<gene>
    <name evidence="4" type="primary">RABSH2</name>
    <name evidence="4" type="ORF">Esi_0102_0013</name>
</gene>
<evidence type="ECO:0000256" key="2">
    <source>
        <dbReference type="ARBA" id="ARBA00023134"/>
    </source>
</evidence>
<dbReference type="eggNOG" id="KOG0084">
    <property type="taxonomic scope" value="Eukaryota"/>
</dbReference>
<feature type="region of interest" description="Disordered" evidence="3">
    <location>
        <begin position="570"/>
        <end position="660"/>
    </location>
</feature>
<feature type="compositionally biased region" description="Low complexity" evidence="3">
    <location>
        <begin position="990"/>
        <end position="1001"/>
    </location>
</feature>
<dbReference type="EMBL" id="FN647705">
    <property type="protein sequence ID" value="CBJ48935.1"/>
    <property type="molecule type" value="Genomic_DNA"/>
</dbReference>
<dbReference type="InParanoid" id="D7FGU6"/>
<dbReference type="CDD" id="cd00154">
    <property type="entry name" value="Rab"/>
    <property type="match status" value="1"/>
</dbReference>
<dbReference type="InterPro" id="IPR036860">
    <property type="entry name" value="SH2_dom_sf"/>
</dbReference>
<sequence length="1256" mass="129828">MKASRASPELVLKVLLVGAPKAGKTSLVRRMCDKAFREDYVQTLGFDVTVVPYGTYQGRPVKLHLWDVAGSQLTAQPCHHGLIGQGAEGVLYVMDVTSRESLQAVDDWDQALSKFYPPWTCKLLVGHKADLPAYVVNDEALSLYVAGASGFRGWCLTVGSSEYGDYDVAARRGGGSGATAHGARHKGQSLSGEKQLSVSEAVRTLLGHVFRSGGAARGASRPAGVLGLGASAGRATPLPSDHLQDALETMELLGLGGKGTPPVQDENSKDGYTKEYSGGRQCADWPEKERSEDGSKGRSVEMRSEGLGPLLERGRGPDPSWGQGVPGDGLAVATVGDDDANGGDPGWRHFAGRMGREEAEALLSGRPDGTFFLRRKGPSLLVLTYVASAKRPNSNATTPTNGARNRKSYPSSRSPRMRDMLGSPQGEKLGKGGLSLERVRDGLAGSTLVQHALLVHEGGFFSDEKGRLGRFSTLEELLKSKISAIARHPLSFRRERDGYVLIDEDNPAALSHEPAPSTASTDLSPSTNHFARADKAASAHDRIIRGNPASSLAPTANGNLFGPGSSRLGAAAVDAGSSPPSSPPVSSLSPHAGNAGAENPFDKALRRRRPNTTAGSDSTTAVSRRVTGDWTDNRVPSRGKPNARQGGSVANSGAGSSSAGGSLWMEAAAAAVEQSGPAAVVVVPSRNVTGVSNVSGPPHGDSLSSDGGTAVVSGSFRGTGGAEPLLDSRGSAAAGRGGSMKWSGSAVDDAGARGSMSSPSSIFSDVRGPSLHQQQHQPRMKRSGSGRRDTTSAMAEAAEAAAVMAAARGHPDVRQVEERTRSAQAGVDRAAAVLEQRLRPLVVRKTPMHSPLQRSPRHSQTSSSSSTDFRGFRRSSPPTSSFSSSRDVSPRSLDLSSAPFLGREPQQRWAAAAPEGSATAPLAAAAALLMERACACRQELAVSSHELNERAVALAVAETTSPAAGSLAAATSDRARGVGTRGGGGGGSGLSASESSAVAVGPSNEGSGSPLSPSRSFLRADRADSRQRFLIPAGVVGGDGNRSGNEITLGGIKGNAPPTTLSAPPQGRQTAVGGTEAAVTTAAPAGPDGGLVGMSCCVDFERILGYHEADNAAPGERSPFVGDRDREAAAAASSAFRVDAYPDRGRRLSDSSMVAERSFSGSNQLGGGSVAGGLAPREPRDQGNLLRIMVGTGASALGVDADEWGTVFRDLEIAEERGREFVDVWEAAGGALKDACDDLAFEEDDGRGLAGGLLSQ</sequence>
<protein>
    <submittedName>
        <fullName evidence="4">RABSH2, a protein conserved in some stramenopiles (Also in oomycetes), characterised by a combinatio</fullName>
    </submittedName>
</protein>
<feature type="compositionally biased region" description="Low complexity" evidence="3">
    <location>
        <begin position="793"/>
        <end position="807"/>
    </location>
</feature>
<dbReference type="STRING" id="2880.D7FGU6"/>
<reference evidence="4 5" key="1">
    <citation type="journal article" date="2010" name="Nature">
        <title>The Ectocarpus genome and the independent evolution of multicellularity in brown algae.</title>
        <authorList>
            <person name="Cock J.M."/>
            <person name="Sterck L."/>
            <person name="Rouze P."/>
            <person name="Scornet D."/>
            <person name="Allen A.E."/>
            <person name="Amoutzias G."/>
            <person name="Anthouard V."/>
            <person name="Artiguenave F."/>
            <person name="Aury J.M."/>
            <person name="Badger J.H."/>
            <person name="Beszteri B."/>
            <person name="Billiau K."/>
            <person name="Bonnet E."/>
            <person name="Bothwell J.H."/>
            <person name="Bowler C."/>
            <person name="Boyen C."/>
            <person name="Brownlee C."/>
            <person name="Carrano C.J."/>
            <person name="Charrier B."/>
            <person name="Cho G.Y."/>
            <person name="Coelho S.M."/>
            <person name="Collen J."/>
            <person name="Corre E."/>
            <person name="Da Silva C."/>
            <person name="Delage L."/>
            <person name="Delaroque N."/>
            <person name="Dittami S.M."/>
            <person name="Doulbeau S."/>
            <person name="Elias M."/>
            <person name="Farnham G."/>
            <person name="Gachon C.M."/>
            <person name="Gschloessl B."/>
            <person name="Heesch S."/>
            <person name="Jabbari K."/>
            <person name="Jubin C."/>
            <person name="Kawai H."/>
            <person name="Kimura K."/>
            <person name="Kloareg B."/>
            <person name="Kupper F.C."/>
            <person name="Lang D."/>
            <person name="Le Bail A."/>
            <person name="Leblanc C."/>
            <person name="Lerouge P."/>
            <person name="Lohr M."/>
            <person name="Lopez P.J."/>
            <person name="Martens C."/>
            <person name="Maumus F."/>
            <person name="Michel G."/>
            <person name="Miranda-Saavedra D."/>
            <person name="Morales J."/>
            <person name="Moreau H."/>
            <person name="Motomura T."/>
            <person name="Nagasato C."/>
            <person name="Napoli C.A."/>
            <person name="Nelson D.R."/>
            <person name="Nyvall-Collen P."/>
            <person name="Peters A.F."/>
            <person name="Pommier C."/>
            <person name="Potin P."/>
            <person name="Poulain J."/>
            <person name="Quesneville H."/>
            <person name="Read B."/>
            <person name="Rensing S.A."/>
            <person name="Ritter A."/>
            <person name="Rousvoal S."/>
            <person name="Samanta M."/>
            <person name="Samson G."/>
            <person name="Schroeder D.C."/>
            <person name="Segurens B."/>
            <person name="Strittmatter M."/>
            <person name="Tonon T."/>
            <person name="Tregear J.W."/>
            <person name="Valentin K."/>
            <person name="von Dassow P."/>
            <person name="Yamagishi T."/>
            <person name="Van de Peer Y."/>
            <person name="Wincker P."/>
        </authorList>
    </citation>
    <scope>NUCLEOTIDE SEQUENCE [LARGE SCALE GENOMIC DNA]</scope>
    <source>
        <strain evidence="5">Ec32 / CCAP1310/4</strain>
    </source>
</reference>
<dbReference type="EMBL" id="FN649748">
    <property type="protein sequence ID" value="CBJ48935.1"/>
    <property type="molecule type" value="Genomic_DNA"/>
</dbReference>
<dbReference type="Gene3D" id="3.40.50.300">
    <property type="entry name" value="P-loop containing nucleotide triphosphate hydrolases"/>
    <property type="match status" value="1"/>
</dbReference>
<dbReference type="GO" id="GO:0003924">
    <property type="term" value="F:GTPase activity"/>
    <property type="evidence" value="ECO:0007669"/>
    <property type="project" value="InterPro"/>
</dbReference>
<organism evidence="4 5">
    <name type="scientific">Ectocarpus siliculosus</name>
    <name type="common">Brown alga</name>
    <name type="synonym">Conferva siliculosa</name>
    <dbReference type="NCBI Taxonomy" id="2880"/>
    <lineage>
        <taxon>Eukaryota</taxon>
        <taxon>Sar</taxon>
        <taxon>Stramenopiles</taxon>
        <taxon>Ochrophyta</taxon>
        <taxon>PX clade</taxon>
        <taxon>Phaeophyceae</taxon>
        <taxon>Ectocarpales</taxon>
        <taxon>Ectocarpaceae</taxon>
        <taxon>Ectocarpus</taxon>
    </lineage>
</organism>
<feature type="compositionally biased region" description="Low complexity" evidence="3">
    <location>
        <begin position="646"/>
        <end position="660"/>
    </location>
</feature>
<keyword evidence="2" id="KW-0342">GTP-binding</keyword>
<feature type="region of interest" description="Disordered" evidence="3">
    <location>
        <begin position="841"/>
        <end position="900"/>
    </location>
</feature>
<accession>D7FGU6</accession>
<feature type="compositionally biased region" description="Gly residues" evidence="3">
    <location>
        <begin position="979"/>
        <end position="989"/>
    </location>
</feature>
<feature type="compositionally biased region" description="Low complexity" evidence="3">
    <location>
        <begin position="858"/>
        <end position="897"/>
    </location>
</feature>
<feature type="region of interest" description="Disordered" evidence="3">
    <location>
        <begin position="174"/>
        <end position="194"/>
    </location>
</feature>
<feature type="compositionally biased region" description="Basic and acidic residues" evidence="3">
    <location>
        <begin position="809"/>
        <end position="821"/>
    </location>
</feature>
<dbReference type="SUPFAM" id="SSF52540">
    <property type="entry name" value="P-loop containing nucleoside triphosphate hydrolases"/>
    <property type="match status" value="1"/>
</dbReference>
<dbReference type="Gene3D" id="3.30.505.10">
    <property type="entry name" value="SH2 domain"/>
    <property type="match status" value="1"/>
</dbReference>
<dbReference type="InterPro" id="IPR001806">
    <property type="entry name" value="Small_GTPase"/>
</dbReference>
<dbReference type="InterPro" id="IPR027417">
    <property type="entry name" value="P-loop_NTPase"/>
</dbReference>
<keyword evidence="5" id="KW-1185">Reference proteome</keyword>
<name>D7FGU6_ECTSI</name>
<keyword evidence="1" id="KW-0547">Nucleotide-binding</keyword>
<dbReference type="PANTHER" id="PTHR47977">
    <property type="entry name" value="RAS-RELATED PROTEIN RAB"/>
    <property type="match status" value="1"/>
</dbReference>
<feature type="region of interest" description="Disordered" evidence="3">
    <location>
        <begin position="1152"/>
        <end position="1177"/>
    </location>
</feature>
<feature type="compositionally biased region" description="Polar residues" evidence="3">
    <location>
        <begin position="391"/>
        <end position="414"/>
    </location>
</feature>
<evidence type="ECO:0000313" key="5">
    <source>
        <dbReference type="Proteomes" id="UP000002630"/>
    </source>
</evidence>
<dbReference type="Proteomes" id="UP000002630">
    <property type="component" value="Linkage Group LG23"/>
</dbReference>